<feature type="compositionally biased region" description="Basic and acidic residues" evidence="8">
    <location>
        <begin position="340"/>
        <end position="354"/>
    </location>
</feature>
<dbReference type="HAMAP" id="MF_01147">
    <property type="entry name" value="Lgt"/>
    <property type="match status" value="1"/>
</dbReference>
<dbReference type="EMBL" id="RBED01000071">
    <property type="protein sequence ID" value="RNL57936.1"/>
    <property type="molecule type" value="Genomic_DNA"/>
</dbReference>
<feature type="transmembrane region" description="Helical" evidence="7">
    <location>
        <begin position="139"/>
        <end position="157"/>
    </location>
</feature>
<keyword evidence="5 7" id="KW-1133">Transmembrane helix</keyword>
<comment type="subcellular location">
    <subcellularLocation>
        <location evidence="7">Cell membrane</location>
        <topology evidence="7">Multi-pass membrane protein</topology>
    </subcellularLocation>
</comment>
<comment type="function">
    <text evidence="7">Catalyzes the transfer of the diacylglyceryl group from phosphatidylglycerol to the sulfhydryl group of the N-terminal cysteine of a prolipoprotein, the first step in the formation of mature lipoproteins.</text>
</comment>
<evidence type="ECO:0000256" key="1">
    <source>
        <dbReference type="ARBA" id="ARBA00007150"/>
    </source>
</evidence>
<name>A0A3N0C5H3_9MICC</name>
<feature type="transmembrane region" description="Helical" evidence="7">
    <location>
        <begin position="201"/>
        <end position="218"/>
    </location>
</feature>
<keyword evidence="9" id="KW-0328">Glycosyltransferase</keyword>
<feature type="transmembrane region" description="Helical" evidence="7">
    <location>
        <begin position="115"/>
        <end position="132"/>
    </location>
</feature>
<comment type="similarity">
    <text evidence="1 7">Belongs to the Lgt family.</text>
</comment>
<comment type="caution">
    <text evidence="9">The sequence shown here is derived from an EMBL/GenBank/DDBJ whole genome shotgun (WGS) entry which is preliminary data.</text>
</comment>
<feature type="transmembrane region" description="Helical" evidence="7">
    <location>
        <begin position="230"/>
        <end position="246"/>
    </location>
</feature>
<comment type="catalytic activity">
    <reaction evidence="7">
        <text>L-cysteinyl-[prolipoprotein] + a 1,2-diacyl-sn-glycero-3-phospho-(1'-sn-glycerol) = an S-1,2-diacyl-sn-glyceryl-L-cysteinyl-[prolipoprotein] + sn-glycerol 1-phosphate + H(+)</text>
        <dbReference type="Rhea" id="RHEA:56712"/>
        <dbReference type="Rhea" id="RHEA-COMP:14679"/>
        <dbReference type="Rhea" id="RHEA-COMP:14680"/>
        <dbReference type="ChEBI" id="CHEBI:15378"/>
        <dbReference type="ChEBI" id="CHEBI:29950"/>
        <dbReference type="ChEBI" id="CHEBI:57685"/>
        <dbReference type="ChEBI" id="CHEBI:64716"/>
        <dbReference type="ChEBI" id="CHEBI:140658"/>
        <dbReference type="EC" id="2.5.1.145"/>
    </reaction>
</comment>
<dbReference type="OrthoDB" id="871140at2"/>
<feature type="region of interest" description="Disordered" evidence="8">
    <location>
        <begin position="322"/>
        <end position="385"/>
    </location>
</feature>
<dbReference type="NCBIfam" id="TIGR00544">
    <property type="entry name" value="lgt"/>
    <property type="match status" value="1"/>
</dbReference>
<evidence type="ECO:0000256" key="7">
    <source>
        <dbReference type="HAMAP-Rule" id="MF_01147"/>
    </source>
</evidence>
<proteinExistence type="inferred from homology"/>
<dbReference type="Proteomes" id="UP000273807">
    <property type="component" value="Unassembled WGS sequence"/>
</dbReference>
<feature type="compositionally biased region" description="Polar residues" evidence="8">
    <location>
        <begin position="355"/>
        <end position="377"/>
    </location>
</feature>
<keyword evidence="10" id="KW-1185">Reference proteome</keyword>
<dbReference type="PANTHER" id="PTHR30589:SF0">
    <property type="entry name" value="PHOSPHATIDYLGLYCEROL--PROLIPOPROTEIN DIACYLGLYCERYL TRANSFERASE"/>
    <property type="match status" value="1"/>
</dbReference>
<reference evidence="9 10" key="1">
    <citation type="submission" date="2018-10" db="EMBL/GenBank/DDBJ databases">
        <title>Genome sequencing of Arthrobacter oryzae TNB02.</title>
        <authorList>
            <person name="Cho Y.-J."/>
            <person name="Cho A."/>
            <person name="Kim O.-S."/>
        </authorList>
    </citation>
    <scope>NUCLEOTIDE SEQUENCE [LARGE SCALE GENOMIC DNA]</scope>
    <source>
        <strain evidence="9 10">TNB02</strain>
    </source>
</reference>
<evidence type="ECO:0000256" key="6">
    <source>
        <dbReference type="ARBA" id="ARBA00023136"/>
    </source>
</evidence>
<dbReference type="GO" id="GO:0008961">
    <property type="term" value="F:phosphatidylglycerol-prolipoprotein diacylglyceryl transferase activity"/>
    <property type="evidence" value="ECO:0007669"/>
    <property type="project" value="UniProtKB-UniRule"/>
</dbReference>
<dbReference type="Pfam" id="PF01790">
    <property type="entry name" value="LGT"/>
    <property type="match status" value="1"/>
</dbReference>
<dbReference type="GO" id="GO:0005886">
    <property type="term" value="C:plasma membrane"/>
    <property type="evidence" value="ECO:0007669"/>
    <property type="project" value="UniProtKB-SubCell"/>
</dbReference>
<gene>
    <name evidence="7" type="primary">lgt</name>
    <name evidence="9" type="ORF">D7003_05165</name>
</gene>
<keyword evidence="2 7" id="KW-1003">Cell membrane</keyword>
<evidence type="ECO:0000313" key="9">
    <source>
        <dbReference type="EMBL" id="RNL57936.1"/>
    </source>
</evidence>
<sequence length="385" mass="41198">MQAVLRAAAMIPASIPSPDWSGFDIPLPWGALRIHAYALCILAGIIVGLWLTSVRWARRGAPEGSVWDIAVWAIPFGIIGGRLYHVVSSPDAYFGPGFDGTGDLSLIPQIQRGGLGIWGAVLLGVVGAWIGCRRAGVKLSAFVDAAAPGLLLAQAIGRWGNYFNQELFGAPTTQPWGLQVDANNANFPAGMPADTLFHPTFLYESLWNLVGVVILLALDRKFNFRRGRLFWLYAVYYTLGRVWIEALRIDDAEQVSLFGITTRLNVWTSIFVLLAAAAIFIFLGLRKRSGADSPYLPGREPSADAEADAKASADNAIVDADSVDSSGRQAVPAGPATIRNAEHSVSDSESRDNLRNNQSGSGDASTEAETTKDTTGSAPDANGKL</sequence>
<keyword evidence="6 7" id="KW-0472">Membrane</keyword>
<feature type="transmembrane region" description="Helical" evidence="7">
    <location>
        <begin position="34"/>
        <end position="54"/>
    </location>
</feature>
<evidence type="ECO:0000256" key="2">
    <source>
        <dbReference type="ARBA" id="ARBA00022475"/>
    </source>
</evidence>
<evidence type="ECO:0000313" key="10">
    <source>
        <dbReference type="Proteomes" id="UP000273807"/>
    </source>
</evidence>
<dbReference type="PROSITE" id="PS01311">
    <property type="entry name" value="LGT"/>
    <property type="match status" value="1"/>
</dbReference>
<dbReference type="EC" id="2.5.1.145" evidence="7"/>
<dbReference type="AlphaFoldDB" id="A0A3N0C5H3"/>
<dbReference type="InterPro" id="IPR001640">
    <property type="entry name" value="Lgt"/>
</dbReference>
<accession>A0A3N0C5H3</accession>
<dbReference type="PANTHER" id="PTHR30589">
    <property type="entry name" value="PROLIPOPROTEIN DIACYLGLYCERYL TRANSFERASE"/>
    <property type="match status" value="1"/>
</dbReference>
<evidence type="ECO:0000256" key="4">
    <source>
        <dbReference type="ARBA" id="ARBA00022692"/>
    </source>
</evidence>
<dbReference type="RefSeq" id="WP_123254417.1">
    <property type="nucleotide sequence ID" value="NZ_RBED01000071.1"/>
</dbReference>
<feature type="transmembrane region" description="Helical" evidence="7">
    <location>
        <begin position="66"/>
        <end position="84"/>
    </location>
</feature>
<evidence type="ECO:0000256" key="8">
    <source>
        <dbReference type="SAM" id="MobiDB-lite"/>
    </source>
</evidence>
<dbReference type="UniPathway" id="UPA00664"/>
<evidence type="ECO:0000256" key="5">
    <source>
        <dbReference type="ARBA" id="ARBA00022989"/>
    </source>
</evidence>
<dbReference type="GO" id="GO:0042158">
    <property type="term" value="P:lipoprotein biosynthetic process"/>
    <property type="evidence" value="ECO:0007669"/>
    <property type="project" value="UniProtKB-UniRule"/>
</dbReference>
<comment type="pathway">
    <text evidence="7">Protein modification; lipoprotein biosynthesis (diacylglyceryl transfer).</text>
</comment>
<feature type="binding site" evidence="7">
    <location>
        <position position="158"/>
    </location>
    <ligand>
        <name>a 1,2-diacyl-sn-glycero-3-phospho-(1'-sn-glycerol)</name>
        <dbReference type="ChEBI" id="CHEBI:64716"/>
    </ligand>
</feature>
<keyword evidence="9" id="KW-0449">Lipoprotein</keyword>
<evidence type="ECO:0000256" key="3">
    <source>
        <dbReference type="ARBA" id="ARBA00022679"/>
    </source>
</evidence>
<keyword evidence="4 7" id="KW-0812">Transmembrane</keyword>
<keyword evidence="3 7" id="KW-0808">Transferase</keyword>
<protein>
    <recommendedName>
        <fullName evidence="7">Phosphatidylglycerol--prolipoprotein diacylglyceryl transferase</fullName>
        <ecNumber evidence="7">2.5.1.145</ecNumber>
    </recommendedName>
</protein>
<feature type="transmembrane region" description="Helical" evidence="7">
    <location>
        <begin position="266"/>
        <end position="285"/>
    </location>
</feature>
<organism evidence="9 10">
    <name type="scientific">Arthrobacter oryzae</name>
    <dbReference type="NCBI Taxonomy" id="409290"/>
    <lineage>
        <taxon>Bacteria</taxon>
        <taxon>Bacillati</taxon>
        <taxon>Actinomycetota</taxon>
        <taxon>Actinomycetes</taxon>
        <taxon>Micrococcales</taxon>
        <taxon>Micrococcaceae</taxon>
        <taxon>Arthrobacter</taxon>
    </lineage>
</organism>